<comment type="caution">
    <text evidence="2">The sequence shown here is derived from an EMBL/GenBank/DDBJ whole genome shotgun (WGS) entry which is preliminary data.</text>
</comment>
<dbReference type="OrthoDB" id="822214at2"/>
<gene>
    <name evidence="2" type="ORF">CLW00_11743</name>
</gene>
<keyword evidence="1" id="KW-0472">Membrane</keyword>
<dbReference type="Proteomes" id="UP000238157">
    <property type="component" value="Unassembled WGS sequence"/>
</dbReference>
<dbReference type="RefSeq" id="WP_106135419.1">
    <property type="nucleotide sequence ID" value="NZ_PVTR01000017.1"/>
</dbReference>
<keyword evidence="1" id="KW-1133">Transmembrane helix</keyword>
<evidence type="ECO:0000256" key="1">
    <source>
        <dbReference type="SAM" id="Phobius"/>
    </source>
</evidence>
<proteinExistence type="predicted"/>
<reference evidence="2 3" key="1">
    <citation type="submission" date="2018-03" db="EMBL/GenBank/DDBJ databases">
        <title>Genomic Encyclopedia of Archaeal and Bacterial Type Strains, Phase II (KMG-II): from individual species to whole genera.</title>
        <authorList>
            <person name="Goeker M."/>
        </authorList>
    </citation>
    <scope>NUCLEOTIDE SEQUENCE [LARGE SCALE GENOMIC DNA]</scope>
    <source>
        <strain evidence="2 3">DSM 27929</strain>
    </source>
</reference>
<dbReference type="EMBL" id="PVTR01000017">
    <property type="protein sequence ID" value="PRY84766.1"/>
    <property type="molecule type" value="Genomic_DNA"/>
</dbReference>
<dbReference type="AlphaFoldDB" id="A0A2T0WDP0"/>
<sequence length="355" mass="40622">MIKFFRNLPADKARIYQKLLEENKAGSPFRDYLWVEQTISADPAVPLGTEYMSNFFALKIILHTYGTLIPAIHPFSTDMLSLLGHCFNKAFKSPIPILIFFRKIRQKLLQQNKVTQYLAYALGEIFLVVIGILIALQVNNYREALQTKARETAFLHGLRSDLLLNFDELQRSIDQYSRAGRSAEVMISYFEGAPITNTDSLNFHTMEVLYWDPFIRNNSTLREMISSGSLGILSDDSLKNELLRMELSYDKIDGTQEHMRYDYQEYLYGPFFRTGDMGQALKDYMAILGGVEQAIKNTNNADVIKVLLNDPAYKNGFSLCILNAKDLISNLEEMVISTKRSLTRIDIQLNKTSTL</sequence>
<protein>
    <submittedName>
        <fullName evidence="2">Uncharacterized protein</fullName>
    </submittedName>
</protein>
<organism evidence="2 3">
    <name type="scientific">Mongoliibacter ruber</name>
    <dbReference type="NCBI Taxonomy" id="1750599"/>
    <lineage>
        <taxon>Bacteria</taxon>
        <taxon>Pseudomonadati</taxon>
        <taxon>Bacteroidota</taxon>
        <taxon>Cytophagia</taxon>
        <taxon>Cytophagales</taxon>
        <taxon>Cyclobacteriaceae</taxon>
        <taxon>Mongoliibacter</taxon>
    </lineage>
</organism>
<name>A0A2T0WDP0_9BACT</name>
<evidence type="ECO:0000313" key="2">
    <source>
        <dbReference type="EMBL" id="PRY84766.1"/>
    </source>
</evidence>
<evidence type="ECO:0000313" key="3">
    <source>
        <dbReference type="Proteomes" id="UP000238157"/>
    </source>
</evidence>
<keyword evidence="1" id="KW-0812">Transmembrane</keyword>
<keyword evidence="3" id="KW-1185">Reference proteome</keyword>
<accession>A0A2T0WDP0</accession>
<feature type="transmembrane region" description="Helical" evidence="1">
    <location>
        <begin position="117"/>
        <end position="138"/>
    </location>
</feature>